<evidence type="ECO:0000259" key="6">
    <source>
        <dbReference type="PROSITE" id="PS50950"/>
    </source>
</evidence>
<evidence type="ECO:0000256" key="4">
    <source>
        <dbReference type="ARBA" id="ARBA00023125"/>
    </source>
</evidence>
<sequence length="75" mass="8996">MVHRCVICHSNSTKNPNLSFHRFPKDPEKREVWINNLNLKMQIKDWHQICSLHFSPMSYVFSNERKILKFDALPV</sequence>
<evidence type="ECO:0000313" key="8">
    <source>
        <dbReference type="Proteomes" id="UP000007819"/>
    </source>
</evidence>
<evidence type="ECO:0000256" key="1">
    <source>
        <dbReference type="ARBA" id="ARBA00022723"/>
    </source>
</evidence>
<proteinExistence type="predicted"/>
<dbReference type="PANTHER" id="PTHR46600:SF11">
    <property type="entry name" value="THAP DOMAIN-CONTAINING PROTEIN 10"/>
    <property type="match status" value="1"/>
</dbReference>
<dbReference type="GeneID" id="107885717"/>
<reference evidence="7" key="2">
    <citation type="submission" date="2022-06" db="UniProtKB">
        <authorList>
            <consortium name="EnsemblMetazoa"/>
        </authorList>
    </citation>
    <scope>IDENTIFICATION</scope>
</reference>
<dbReference type="SMART" id="SM00980">
    <property type="entry name" value="THAP"/>
    <property type="match status" value="1"/>
</dbReference>
<organism evidence="7 8">
    <name type="scientific">Acyrthosiphon pisum</name>
    <name type="common">Pea aphid</name>
    <dbReference type="NCBI Taxonomy" id="7029"/>
    <lineage>
        <taxon>Eukaryota</taxon>
        <taxon>Metazoa</taxon>
        <taxon>Ecdysozoa</taxon>
        <taxon>Arthropoda</taxon>
        <taxon>Hexapoda</taxon>
        <taxon>Insecta</taxon>
        <taxon>Pterygota</taxon>
        <taxon>Neoptera</taxon>
        <taxon>Paraneoptera</taxon>
        <taxon>Hemiptera</taxon>
        <taxon>Sternorrhyncha</taxon>
        <taxon>Aphidomorpha</taxon>
        <taxon>Aphidoidea</taxon>
        <taxon>Aphididae</taxon>
        <taxon>Macrosiphini</taxon>
        <taxon>Acyrthosiphon</taxon>
    </lineage>
</organism>
<dbReference type="Proteomes" id="UP000007819">
    <property type="component" value="Unassembled WGS sequence"/>
</dbReference>
<dbReference type="EnsemblMetazoa" id="XM_016809388.2">
    <property type="protein sequence ID" value="XP_016664877.1"/>
    <property type="gene ID" value="LOC107885717"/>
</dbReference>
<accession>A0A8R2D7C1</accession>
<dbReference type="Gene3D" id="6.20.210.20">
    <property type="entry name" value="THAP domain"/>
    <property type="match status" value="1"/>
</dbReference>
<name>A0A8R2D7C1_ACYPI</name>
<dbReference type="OrthoDB" id="6574722at2759"/>
<dbReference type="AlphaFoldDB" id="A0A8R2D7C1"/>
<dbReference type="PROSITE" id="PS50950">
    <property type="entry name" value="ZF_THAP"/>
    <property type="match status" value="1"/>
</dbReference>
<dbReference type="InterPro" id="IPR026516">
    <property type="entry name" value="THAP1/10"/>
</dbReference>
<evidence type="ECO:0000256" key="3">
    <source>
        <dbReference type="ARBA" id="ARBA00022833"/>
    </source>
</evidence>
<evidence type="ECO:0000313" key="7">
    <source>
        <dbReference type="EnsemblMetazoa" id="XP_016664877.1"/>
    </source>
</evidence>
<keyword evidence="3" id="KW-0862">Zinc</keyword>
<keyword evidence="2 5" id="KW-0863">Zinc-finger</keyword>
<dbReference type="Pfam" id="PF05485">
    <property type="entry name" value="THAP"/>
    <property type="match status" value="1"/>
</dbReference>
<keyword evidence="1" id="KW-0479">Metal-binding</keyword>
<dbReference type="InterPro" id="IPR006612">
    <property type="entry name" value="THAP_Znf"/>
</dbReference>
<keyword evidence="8" id="KW-1185">Reference proteome</keyword>
<dbReference type="InterPro" id="IPR038441">
    <property type="entry name" value="THAP_Znf_sf"/>
</dbReference>
<feature type="domain" description="THAP-type" evidence="6">
    <location>
        <begin position="1"/>
        <end position="75"/>
    </location>
</feature>
<dbReference type="KEGG" id="api:107885717"/>
<dbReference type="GO" id="GO:0008270">
    <property type="term" value="F:zinc ion binding"/>
    <property type="evidence" value="ECO:0007669"/>
    <property type="project" value="UniProtKB-KW"/>
</dbReference>
<keyword evidence="4 5" id="KW-0238">DNA-binding</keyword>
<protein>
    <recommendedName>
        <fullName evidence="6">THAP-type domain-containing protein</fullName>
    </recommendedName>
</protein>
<reference evidence="8" key="1">
    <citation type="submission" date="2010-06" db="EMBL/GenBank/DDBJ databases">
        <authorList>
            <person name="Jiang H."/>
            <person name="Abraham K."/>
            <person name="Ali S."/>
            <person name="Alsbrooks S.L."/>
            <person name="Anim B.N."/>
            <person name="Anosike U.S."/>
            <person name="Attaway T."/>
            <person name="Bandaranaike D.P."/>
            <person name="Battles P.K."/>
            <person name="Bell S.N."/>
            <person name="Bell A.V."/>
            <person name="Beltran B."/>
            <person name="Bickham C."/>
            <person name="Bustamante Y."/>
            <person name="Caleb T."/>
            <person name="Canada A."/>
            <person name="Cardenas V."/>
            <person name="Carter K."/>
            <person name="Chacko J."/>
            <person name="Chandrabose M.N."/>
            <person name="Chavez D."/>
            <person name="Chavez A."/>
            <person name="Chen L."/>
            <person name="Chu H.-S."/>
            <person name="Claassen K.J."/>
            <person name="Cockrell R."/>
            <person name="Collins M."/>
            <person name="Cooper J.A."/>
            <person name="Cree A."/>
            <person name="Curry S.M."/>
            <person name="Da Y."/>
            <person name="Dao M.D."/>
            <person name="Das B."/>
            <person name="Davila M.-L."/>
            <person name="Davy-Carroll L."/>
            <person name="Denson S."/>
            <person name="Dinh H."/>
            <person name="Ebong V.E."/>
            <person name="Edwards J.R."/>
            <person name="Egan A."/>
            <person name="El-Daye J."/>
            <person name="Escobedo L."/>
            <person name="Fernandez S."/>
            <person name="Fernando P.R."/>
            <person name="Flagg N."/>
            <person name="Forbes L.D."/>
            <person name="Fowler R.G."/>
            <person name="Fu Q."/>
            <person name="Gabisi R.A."/>
            <person name="Ganer J."/>
            <person name="Garbino Pronczuk A."/>
            <person name="Garcia R.M."/>
            <person name="Garner T."/>
            <person name="Garrett T.E."/>
            <person name="Gonzalez D.A."/>
            <person name="Hamid H."/>
            <person name="Hawkins E.S."/>
            <person name="Hirani K."/>
            <person name="Hogues M.E."/>
            <person name="Hollins B."/>
            <person name="Hsiao C.-H."/>
            <person name="Jabil R."/>
            <person name="James M.L."/>
            <person name="Jhangiani S.N."/>
            <person name="Johnson B."/>
            <person name="Johnson Q."/>
            <person name="Joshi V."/>
            <person name="Kalu J.B."/>
            <person name="Kam C."/>
            <person name="Kashfia A."/>
            <person name="Keebler J."/>
            <person name="Kisamo H."/>
            <person name="Kovar C.L."/>
            <person name="Lago L.A."/>
            <person name="Lai C.-Y."/>
            <person name="Laidlaw J."/>
            <person name="Lara F."/>
            <person name="Le T.-K."/>
            <person name="Lee S.L."/>
            <person name="Legall F.H."/>
            <person name="Lemon S.J."/>
            <person name="Lewis L.R."/>
            <person name="Li B."/>
            <person name="Liu Y."/>
            <person name="Liu Y.-S."/>
            <person name="Lopez J."/>
            <person name="Lozado R.J."/>
            <person name="Lu J."/>
            <person name="Madu R.C."/>
            <person name="Maheshwari M."/>
            <person name="Maheshwari R."/>
            <person name="Malloy K."/>
            <person name="Martinez E."/>
            <person name="Mathew T."/>
            <person name="Mercado I.C."/>
            <person name="Mercado C."/>
            <person name="Meyer B."/>
            <person name="Montgomery K."/>
            <person name="Morgan M.B."/>
            <person name="Munidasa M."/>
            <person name="Nazareth L.V."/>
            <person name="Nelson J."/>
            <person name="Ng B.M."/>
            <person name="Nguyen N.B."/>
            <person name="Nguyen P.Q."/>
            <person name="Nguyen T."/>
            <person name="Obregon M."/>
            <person name="Okwuonu G.O."/>
            <person name="Onwere C.G."/>
            <person name="Orozco G."/>
            <person name="Parra A."/>
            <person name="Patel S."/>
            <person name="Patil S."/>
            <person name="Perez A."/>
            <person name="Perez Y."/>
            <person name="Pham C."/>
            <person name="Primus E.L."/>
            <person name="Pu L.-L."/>
            <person name="Puazo M."/>
            <person name="Qin X."/>
            <person name="Quiroz J.B."/>
            <person name="Reese J."/>
            <person name="Richards S."/>
            <person name="Rives C.M."/>
            <person name="Robberts R."/>
            <person name="Ruiz S.J."/>
            <person name="Ruiz M.J."/>
            <person name="Santibanez J."/>
            <person name="Schneider B.W."/>
            <person name="Sisson I."/>
            <person name="Smith M."/>
            <person name="Sodergren E."/>
            <person name="Song X.-Z."/>
            <person name="Song B.B."/>
            <person name="Summersgill H."/>
            <person name="Thelus R."/>
            <person name="Thornton R.D."/>
            <person name="Trejos Z.Y."/>
            <person name="Usmani K."/>
            <person name="Vattathil S."/>
            <person name="Villasana D."/>
            <person name="Walker D.L."/>
            <person name="Wang S."/>
            <person name="Wang K."/>
            <person name="White C.S."/>
            <person name="Williams A.C."/>
            <person name="Williamson J."/>
            <person name="Wilson K."/>
            <person name="Woghiren I.O."/>
            <person name="Woodworth J.R."/>
            <person name="Worley K.C."/>
            <person name="Wright R.A."/>
            <person name="Wu W."/>
            <person name="Young L."/>
            <person name="Zhang L."/>
            <person name="Zhang J."/>
            <person name="Zhu Y."/>
            <person name="Muzny D.M."/>
            <person name="Weinstock G."/>
            <person name="Gibbs R.A."/>
        </authorList>
    </citation>
    <scope>NUCLEOTIDE SEQUENCE [LARGE SCALE GENOMIC DNA]</scope>
    <source>
        <strain evidence="8">LSR1</strain>
    </source>
</reference>
<evidence type="ECO:0000256" key="2">
    <source>
        <dbReference type="ARBA" id="ARBA00022771"/>
    </source>
</evidence>
<dbReference type="GO" id="GO:0043565">
    <property type="term" value="F:sequence-specific DNA binding"/>
    <property type="evidence" value="ECO:0007669"/>
    <property type="project" value="InterPro"/>
</dbReference>
<dbReference type="PANTHER" id="PTHR46600">
    <property type="entry name" value="THAP DOMAIN-CONTAINING"/>
    <property type="match status" value="1"/>
</dbReference>
<dbReference type="SUPFAM" id="SSF57716">
    <property type="entry name" value="Glucocorticoid receptor-like (DNA-binding domain)"/>
    <property type="match status" value="1"/>
</dbReference>
<evidence type="ECO:0000256" key="5">
    <source>
        <dbReference type="PROSITE-ProRule" id="PRU00309"/>
    </source>
</evidence>
<dbReference type="RefSeq" id="XP_016664877.1">
    <property type="nucleotide sequence ID" value="XM_016809388.2"/>
</dbReference>